<proteinExistence type="predicted"/>
<dbReference type="STRING" id="1178516.AWR27_14985"/>
<dbReference type="OrthoDB" id="9151554at2"/>
<dbReference type="Proteomes" id="UP000187941">
    <property type="component" value="Chromosome"/>
</dbReference>
<dbReference type="EMBL" id="CP014263">
    <property type="protein sequence ID" value="AQG80512.1"/>
    <property type="molecule type" value="Genomic_DNA"/>
</dbReference>
<gene>
    <name evidence="1" type="ORF">AWR27_14985</name>
</gene>
<accession>A0A1P9WYQ5</accession>
<reference evidence="1 2" key="1">
    <citation type="submission" date="2016-01" db="EMBL/GenBank/DDBJ databases">
        <authorList>
            <person name="Oliw E.H."/>
        </authorList>
    </citation>
    <scope>NUCLEOTIDE SEQUENCE [LARGE SCALE GENOMIC DNA]</scope>
    <source>
        <strain evidence="1 2">DY10</strain>
    </source>
</reference>
<sequence length="321" mass="37192">MTVDQPSNLKQKLNGLKRINFDNLSTQLVVVKAVNRNRQFRYTLRYVPIEDKLSQRLHNLMQRKVESANICTEYTLDCLEPEVDMVLGMERSETDFSIIAEQLSELDPNVDIIQDVKELEQSSSYLIVMRDTEGIQLIGFKVLPENWKAKGRKNLISLLFKGNEFIDLDESPVFSISKTIDVVSFEDTLFILSKKEFERGLNYREGMKNSAQEFYNDVDVQKLFVNLDSLTNKVGDNIRLMRKVAHVKKLGYYKDPAFILRLCEVCTNRDWHEISFVNSQIVLSEDNIEAVLTILADQRLLSELTSNIYDVNSAKRFNNNR</sequence>
<evidence type="ECO:0008006" key="3">
    <source>
        <dbReference type="Google" id="ProtNLM"/>
    </source>
</evidence>
<evidence type="ECO:0000313" key="1">
    <source>
        <dbReference type="EMBL" id="AQG80512.1"/>
    </source>
</evidence>
<name>A0A1P9WYQ5_9BACT</name>
<dbReference type="InterPro" id="IPR032359">
    <property type="entry name" value="KwaB-like"/>
</dbReference>
<evidence type="ECO:0000313" key="2">
    <source>
        <dbReference type="Proteomes" id="UP000187941"/>
    </source>
</evidence>
<dbReference type="RefSeq" id="WP_077131938.1">
    <property type="nucleotide sequence ID" value="NZ_CP014263.1"/>
</dbReference>
<keyword evidence="2" id="KW-1185">Reference proteome</keyword>
<protein>
    <recommendedName>
        <fullName evidence="3">DUF4868 domain-containing protein</fullName>
    </recommendedName>
</protein>
<dbReference type="KEGG" id="smon:AWR27_14985"/>
<dbReference type="AlphaFoldDB" id="A0A1P9WYQ5"/>
<organism evidence="1 2">
    <name type="scientific">Spirosoma montaniterrae</name>
    <dbReference type="NCBI Taxonomy" id="1178516"/>
    <lineage>
        <taxon>Bacteria</taxon>
        <taxon>Pseudomonadati</taxon>
        <taxon>Bacteroidota</taxon>
        <taxon>Cytophagia</taxon>
        <taxon>Cytophagales</taxon>
        <taxon>Cytophagaceae</taxon>
        <taxon>Spirosoma</taxon>
    </lineage>
</organism>
<dbReference type="Pfam" id="PF16162">
    <property type="entry name" value="KwaB"/>
    <property type="match status" value="1"/>
</dbReference>